<proteinExistence type="predicted"/>
<dbReference type="RefSeq" id="WP_072982691.1">
    <property type="nucleotide sequence ID" value="NZ_FQXT01000003.1"/>
</dbReference>
<reference evidence="3" key="2">
    <citation type="submission" date="2016-11" db="EMBL/GenBank/DDBJ databases">
        <authorList>
            <person name="Varghese N."/>
            <person name="Submissions S."/>
        </authorList>
    </citation>
    <scope>NUCLEOTIDE SEQUENCE [LARGE SCALE GENOMIC DNA]</scope>
    <source>
        <strain evidence="3">DSM 19859</strain>
    </source>
</reference>
<sequence length="246" mass="27498">MAYLDSKLGIVGRVGPLVFRNVNGKTIVQAKPEKTGKFPAGRSRQTATDFGKASQTTSALVRGLRPFIGTHYDPQFFNRFRKAVYQGMKMNDSLPQGRLDLWQGEPTVLEGLETDLKHQFPQYVQLPGLQLSLEAGTLNINIPEFKANNNLLYWPSTAAEAELCYWVSVYDSKTYRLLSYELFQVPIPHKSRSIPASRFTATALPPEALVLVTTGVLYYTAAMRLGKVGMNSKAFNPMQVLKVFKT</sequence>
<dbReference type="Proteomes" id="UP000184240">
    <property type="component" value="Unassembled WGS sequence"/>
</dbReference>
<evidence type="ECO:0000313" key="3">
    <source>
        <dbReference type="Proteomes" id="UP000184240"/>
    </source>
</evidence>
<organism evidence="2 3">
    <name type="scientific">Leeuwenhoekiella palythoae</name>
    <dbReference type="NCBI Taxonomy" id="573501"/>
    <lineage>
        <taxon>Bacteria</taxon>
        <taxon>Pseudomonadati</taxon>
        <taxon>Bacteroidota</taxon>
        <taxon>Flavobacteriia</taxon>
        <taxon>Flavobacteriales</taxon>
        <taxon>Flavobacteriaceae</taxon>
        <taxon>Leeuwenhoekiella</taxon>
    </lineage>
</organism>
<protein>
    <submittedName>
        <fullName evidence="2">Uncharacterized protein</fullName>
    </submittedName>
</protein>
<dbReference type="AlphaFoldDB" id="A0A1M5Y8S2"/>
<dbReference type="EMBL" id="FQXT01000003">
    <property type="protein sequence ID" value="SHI08366.1"/>
    <property type="molecule type" value="Genomic_DNA"/>
</dbReference>
<evidence type="ECO:0000313" key="1">
    <source>
        <dbReference type="EMBL" id="RXG30562.1"/>
    </source>
</evidence>
<accession>A0A1M5Y8S2</accession>
<dbReference type="OrthoDB" id="1452410at2"/>
<gene>
    <name evidence="1" type="ORF">DSM01_1312</name>
    <name evidence="2" type="ORF">SAMN04487999_2019</name>
</gene>
<keyword evidence="4" id="KW-1185">Reference proteome</keyword>
<dbReference type="EMBL" id="QOVN01000002">
    <property type="protein sequence ID" value="RXG30562.1"/>
    <property type="molecule type" value="Genomic_DNA"/>
</dbReference>
<name>A0A1M5Y8S2_9FLAO</name>
<reference evidence="1 4" key="3">
    <citation type="submission" date="2018-07" db="EMBL/GenBank/DDBJ databases">
        <title>Leeuwenhoekiella genomics.</title>
        <authorList>
            <person name="Tahon G."/>
            <person name="Willems A."/>
        </authorList>
    </citation>
    <scope>NUCLEOTIDE SEQUENCE [LARGE SCALE GENOMIC DNA]</scope>
    <source>
        <strain evidence="1 4">LMG 24856</strain>
    </source>
</reference>
<reference evidence="2" key="1">
    <citation type="submission" date="2016-11" db="EMBL/GenBank/DDBJ databases">
        <authorList>
            <person name="Jaros S."/>
            <person name="Januszkiewicz K."/>
            <person name="Wedrychowicz H."/>
        </authorList>
    </citation>
    <scope>NUCLEOTIDE SEQUENCE [LARGE SCALE GENOMIC DNA]</scope>
    <source>
        <strain evidence="2">DSM 19859</strain>
    </source>
</reference>
<evidence type="ECO:0000313" key="2">
    <source>
        <dbReference type="EMBL" id="SHI08366.1"/>
    </source>
</evidence>
<evidence type="ECO:0000313" key="4">
    <source>
        <dbReference type="Proteomes" id="UP000290037"/>
    </source>
</evidence>
<dbReference type="Proteomes" id="UP000290037">
    <property type="component" value="Unassembled WGS sequence"/>
</dbReference>